<evidence type="ECO:0000313" key="3">
    <source>
        <dbReference type="EMBL" id="UTI65657.1"/>
    </source>
</evidence>
<dbReference type="RefSeq" id="WP_254572336.1">
    <property type="nucleotide sequence ID" value="NZ_CP098502.1"/>
</dbReference>
<dbReference type="Proteomes" id="UP001056035">
    <property type="component" value="Chromosome"/>
</dbReference>
<accession>A0ABY5DXR5</accession>
<sequence>MVRRGRIVVLAAVVIAACGAGSAGGHSDPCHTDHSCPSDDHSYVWQGMSCTSDPAQRLPEDQAPVDEGGVHYYCHTVVDQGMTPPGTTTGTTPAQTTPATPSAGTSGSGSGGAGCGGPRAAVATLSDPGAARVAATATATSIAHLHGVRAPASLGAPRVGAERRRYRVLGRIRSVRLAGGTWTLTVADPRSSATITAAFPPSACLAATPAAVRTEAAAARRGLVRACRLSGRSGTVTRRGIADVTGVGFFRTRTSRLALAPAVAVAGLVCR</sequence>
<evidence type="ECO:0000313" key="4">
    <source>
        <dbReference type="Proteomes" id="UP001056035"/>
    </source>
</evidence>
<feature type="signal peptide" evidence="2">
    <location>
        <begin position="1"/>
        <end position="23"/>
    </location>
</feature>
<feature type="region of interest" description="Disordered" evidence="1">
    <location>
        <begin position="82"/>
        <end position="117"/>
    </location>
</feature>
<feature type="chain" id="PRO_5045267892" evidence="2">
    <location>
        <begin position="24"/>
        <end position="271"/>
    </location>
</feature>
<keyword evidence="2" id="KW-0732">Signal</keyword>
<evidence type="ECO:0000256" key="2">
    <source>
        <dbReference type="SAM" id="SignalP"/>
    </source>
</evidence>
<proteinExistence type="predicted"/>
<keyword evidence="4" id="KW-1185">Reference proteome</keyword>
<gene>
    <name evidence="3" type="ORF">NBH00_05460</name>
</gene>
<protein>
    <submittedName>
        <fullName evidence="3">Uncharacterized protein</fullName>
    </submittedName>
</protein>
<feature type="compositionally biased region" description="Low complexity" evidence="1">
    <location>
        <begin position="83"/>
        <end position="105"/>
    </location>
</feature>
<dbReference type="PROSITE" id="PS51257">
    <property type="entry name" value="PROKAR_LIPOPROTEIN"/>
    <property type="match status" value="1"/>
</dbReference>
<feature type="compositionally biased region" description="Gly residues" evidence="1">
    <location>
        <begin position="106"/>
        <end position="117"/>
    </location>
</feature>
<organism evidence="3 4">
    <name type="scientific">Paraconexibacter antarcticus</name>
    <dbReference type="NCBI Taxonomy" id="2949664"/>
    <lineage>
        <taxon>Bacteria</taxon>
        <taxon>Bacillati</taxon>
        <taxon>Actinomycetota</taxon>
        <taxon>Thermoleophilia</taxon>
        <taxon>Solirubrobacterales</taxon>
        <taxon>Paraconexibacteraceae</taxon>
        <taxon>Paraconexibacter</taxon>
    </lineage>
</organism>
<evidence type="ECO:0000256" key="1">
    <source>
        <dbReference type="SAM" id="MobiDB-lite"/>
    </source>
</evidence>
<reference evidence="3 4" key="1">
    <citation type="submission" date="2022-06" db="EMBL/GenBank/DDBJ databases">
        <title>Paraconexibacter antarcticus.</title>
        <authorList>
            <person name="Kim C.S."/>
        </authorList>
    </citation>
    <scope>NUCLEOTIDE SEQUENCE [LARGE SCALE GENOMIC DNA]</scope>
    <source>
        <strain evidence="3 4">02-257</strain>
    </source>
</reference>
<dbReference type="EMBL" id="CP098502">
    <property type="protein sequence ID" value="UTI65657.1"/>
    <property type="molecule type" value="Genomic_DNA"/>
</dbReference>
<name>A0ABY5DXR5_9ACTN</name>